<accession>A0A2S6HBQ4</accession>
<keyword evidence="2" id="KW-0472">Membrane</keyword>
<comment type="caution">
    <text evidence="3">The sequence shown here is derived from an EMBL/GenBank/DDBJ whole genome shotgun (WGS) entry which is preliminary data.</text>
</comment>
<dbReference type="RefSeq" id="WP_104429427.1">
    <property type="nucleotide sequence ID" value="NZ_PTIZ01000007.1"/>
</dbReference>
<dbReference type="AlphaFoldDB" id="A0A2S6HBQ4"/>
<organism evidence="3 4">
    <name type="scientific">Methylobacter tundripaludum</name>
    <dbReference type="NCBI Taxonomy" id="173365"/>
    <lineage>
        <taxon>Bacteria</taxon>
        <taxon>Pseudomonadati</taxon>
        <taxon>Pseudomonadota</taxon>
        <taxon>Gammaproteobacteria</taxon>
        <taxon>Methylococcales</taxon>
        <taxon>Methylococcaceae</taxon>
        <taxon>Methylobacter</taxon>
    </lineage>
</organism>
<feature type="compositionally biased region" description="Basic and acidic residues" evidence="1">
    <location>
        <begin position="351"/>
        <end position="368"/>
    </location>
</feature>
<evidence type="ECO:0000256" key="1">
    <source>
        <dbReference type="SAM" id="MobiDB-lite"/>
    </source>
</evidence>
<protein>
    <submittedName>
        <fullName evidence="3">Uncharacterized protein</fullName>
    </submittedName>
</protein>
<proteinExistence type="predicted"/>
<evidence type="ECO:0000313" key="4">
    <source>
        <dbReference type="Proteomes" id="UP000240010"/>
    </source>
</evidence>
<feature type="region of interest" description="Disordered" evidence="1">
    <location>
        <begin position="331"/>
        <end position="404"/>
    </location>
</feature>
<dbReference type="Proteomes" id="UP000240010">
    <property type="component" value="Unassembled WGS sequence"/>
</dbReference>
<sequence length="454" mass="50824">MINYAIIGTPQGFKCEQWNYLSDNSVDAKQLADYIQSQLDIKTKLILPSKTAELFLFKTELKNGKKLDSFILYRGADEINISRPGSFYGAAIIVLDREFISIESVIASLRELADIVKLHCITNNRFMGNLSLVDEALSTIPASIKKLSETSKQGINNQSTTNASYTTKFYLVNELNVPLEKAAFKFYEKIIKKYQQADIYFSSSECFTSLPVSQYPNSQATPPNKPKIPANINLDNNDDNILLTTQKMSLFPDKRPSTSHHPRQNTIQSKSSKDTSTWVFITLICSVLSLLASVLTLVIVLSKYYSQNSNPDLLEITKTISQLRADIDKLNPSSKDAKTTSGSSESQPIKIEIDKQKDELNVSSKEIKTTSGNNESQLTNNKEQPNETSTSTSEPISHKVTEKETTTDQIAINICNEPKYNCSQEELNAYKKALSKAYPIIHRGEEITTPPKKQ</sequence>
<feature type="compositionally biased region" description="Polar residues" evidence="1">
    <location>
        <begin position="331"/>
        <end position="347"/>
    </location>
</feature>
<gene>
    <name evidence="3" type="ORF">B0F87_107150</name>
</gene>
<feature type="compositionally biased region" description="Polar residues" evidence="1">
    <location>
        <begin position="369"/>
        <end position="395"/>
    </location>
</feature>
<name>A0A2S6HBQ4_9GAMM</name>
<reference evidence="3 4" key="1">
    <citation type="submission" date="2018-02" db="EMBL/GenBank/DDBJ databases">
        <title>Subsurface microbial communities from deep shales in Ohio and West Virginia, USA.</title>
        <authorList>
            <person name="Wrighton K."/>
        </authorList>
    </citation>
    <scope>NUCLEOTIDE SEQUENCE [LARGE SCALE GENOMIC DNA]</scope>
    <source>
        <strain evidence="3 4">OWC-DMM</strain>
    </source>
</reference>
<evidence type="ECO:0000313" key="3">
    <source>
        <dbReference type="EMBL" id="PPK74907.1"/>
    </source>
</evidence>
<dbReference type="EMBL" id="PTIZ01000007">
    <property type="protein sequence ID" value="PPK74907.1"/>
    <property type="molecule type" value="Genomic_DNA"/>
</dbReference>
<feature type="transmembrane region" description="Helical" evidence="2">
    <location>
        <begin position="278"/>
        <end position="301"/>
    </location>
</feature>
<evidence type="ECO:0000256" key="2">
    <source>
        <dbReference type="SAM" id="Phobius"/>
    </source>
</evidence>
<keyword evidence="2" id="KW-1133">Transmembrane helix</keyword>
<keyword evidence="2" id="KW-0812">Transmembrane</keyword>